<sequence length="48" mass="5608">MDPKTTDPRAAERPLLSDRSSDDQDAGWDWREDSGNDDRLREDVPPHW</sequence>
<evidence type="ECO:0000313" key="3">
    <source>
        <dbReference type="Proteomes" id="UP001500665"/>
    </source>
</evidence>
<gene>
    <name evidence="2" type="ORF">GCM10009550_36840</name>
</gene>
<name>A0ABP4BTB4_9ACTN</name>
<dbReference type="Proteomes" id="UP001500665">
    <property type="component" value="Unassembled WGS sequence"/>
</dbReference>
<dbReference type="RefSeq" id="WP_344242071.1">
    <property type="nucleotide sequence ID" value="NZ_BAAAHH010000014.1"/>
</dbReference>
<evidence type="ECO:0000313" key="2">
    <source>
        <dbReference type="EMBL" id="GAA0954067.1"/>
    </source>
</evidence>
<accession>A0ABP4BTB4</accession>
<keyword evidence="3" id="KW-1185">Reference proteome</keyword>
<reference evidence="3" key="1">
    <citation type="journal article" date="2019" name="Int. J. Syst. Evol. Microbiol.">
        <title>The Global Catalogue of Microorganisms (GCM) 10K type strain sequencing project: providing services to taxonomists for standard genome sequencing and annotation.</title>
        <authorList>
            <consortium name="The Broad Institute Genomics Platform"/>
            <consortium name="The Broad Institute Genome Sequencing Center for Infectious Disease"/>
            <person name="Wu L."/>
            <person name="Ma J."/>
        </authorList>
    </citation>
    <scope>NUCLEOTIDE SEQUENCE [LARGE SCALE GENOMIC DNA]</scope>
    <source>
        <strain evidence="3">JCM 10696</strain>
    </source>
</reference>
<comment type="caution">
    <text evidence="2">The sequence shown here is derived from an EMBL/GenBank/DDBJ whole genome shotgun (WGS) entry which is preliminary data.</text>
</comment>
<proteinExistence type="predicted"/>
<dbReference type="EMBL" id="BAAAHH010000014">
    <property type="protein sequence ID" value="GAA0954067.1"/>
    <property type="molecule type" value="Genomic_DNA"/>
</dbReference>
<organism evidence="2 3">
    <name type="scientific">Actinocorallia libanotica</name>
    <dbReference type="NCBI Taxonomy" id="46162"/>
    <lineage>
        <taxon>Bacteria</taxon>
        <taxon>Bacillati</taxon>
        <taxon>Actinomycetota</taxon>
        <taxon>Actinomycetes</taxon>
        <taxon>Streptosporangiales</taxon>
        <taxon>Thermomonosporaceae</taxon>
        <taxon>Actinocorallia</taxon>
    </lineage>
</organism>
<feature type="region of interest" description="Disordered" evidence="1">
    <location>
        <begin position="1"/>
        <end position="48"/>
    </location>
</feature>
<protein>
    <submittedName>
        <fullName evidence="2">Uncharacterized protein</fullName>
    </submittedName>
</protein>
<evidence type="ECO:0000256" key="1">
    <source>
        <dbReference type="SAM" id="MobiDB-lite"/>
    </source>
</evidence>